<dbReference type="Proteomes" id="UP001058974">
    <property type="component" value="Chromosome 1"/>
</dbReference>
<gene>
    <name evidence="2" type="ORF">KIW84_013862</name>
</gene>
<name>A0A9D5GYD5_PEA</name>
<comment type="caution">
    <text evidence="2">The sequence shown here is derived from an EMBL/GenBank/DDBJ whole genome shotgun (WGS) entry which is preliminary data.</text>
</comment>
<organism evidence="2 3">
    <name type="scientific">Pisum sativum</name>
    <name type="common">Garden pea</name>
    <name type="synonym">Lathyrus oleraceus</name>
    <dbReference type="NCBI Taxonomy" id="3888"/>
    <lineage>
        <taxon>Eukaryota</taxon>
        <taxon>Viridiplantae</taxon>
        <taxon>Streptophyta</taxon>
        <taxon>Embryophyta</taxon>
        <taxon>Tracheophyta</taxon>
        <taxon>Spermatophyta</taxon>
        <taxon>Magnoliopsida</taxon>
        <taxon>eudicotyledons</taxon>
        <taxon>Gunneridae</taxon>
        <taxon>Pentapetalae</taxon>
        <taxon>rosids</taxon>
        <taxon>fabids</taxon>
        <taxon>Fabales</taxon>
        <taxon>Fabaceae</taxon>
        <taxon>Papilionoideae</taxon>
        <taxon>50 kb inversion clade</taxon>
        <taxon>NPAAA clade</taxon>
        <taxon>Hologalegina</taxon>
        <taxon>IRL clade</taxon>
        <taxon>Fabeae</taxon>
        <taxon>Lathyrus</taxon>
    </lineage>
</organism>
<dbReference type="Gramene" id="Psat01G0386200-T1">
    <property type="protein sequence ID" value="KAI5445785.1"/>
    <property type="gene ID" value="KIW84_013862"/>
</dbReference>
<feature type="region of interest" description="Disordered" evidence="1">
    <location>
        <begin position="1"/>
        <end position="22"/>
    </location>
</feature>
<keyword evidence="3" id="KW-1185">Reference proteome</keyword>
<evidence type="ECO:0000313" key="3">
    <source>
        <dbReference type="Proteomes" id="UP001058974"/>
    </source>
</evidence>
<evidence type="ECO:0000313" key="2">
    <source>
        <dbReference type="EMBL" id="KAI5445785.1"/>
    </source>
</evidence>
<dbReference type="EMBL" id="JAMSHJ010000001">
    <property type="protein sequence ID" value="KAI5445785.1"/>
    <property type="molecule type" value="Genomic_DNA"/>
</dbReference>
<reference evidence="2 3" key="1">
    <citation type="journal article" date="2022" name="Nat. Genet.">
        <title>Improved pea reference genome and pan-genome highlight genomic features and evolutionary characteristics.</title>
        <authorList>
            <person name="Yang T."/>
            <person name="Liu R."/>
            <person name="Luo Y."/>
            <person name="Hu S."/>
            <person name="Wang D."/>
            <person name="Wang C."/>
            <person name="Pandey M.K."/>
            <person name="Ge S."/>
            <person name="Xu Q."/>
            <person name="Li N."/>
            <person name="Li G."/>
            <person name="Huang Y."/>
            <person name="Saxena R.K."/>
            <person name="Ji Y."/>
            <person name="Li M."/>
            <person name="Yan X."/>
            <person name="He Y."/>
            <person name="Liu Y."/>
            <person name="Wang X."/>
            <person name="Xiang C."/>
            <person name="Varshney R.K."/>
            <person name="Ding H."/>
            <person name="Gao S."/>
            <person name="Zong X."/>
        </authorList>
    </citation>
    <scope>NUCLEOTIDE SEQUENCE [LARGE SCALE GENOMIC DNA]</scope>
    <source>
        <strain evidence="2 3">cv. Zhongwan 6</strain>
    </source>
</reference>
<evidence type="ECO:0000256" key="1">
    <source>
        <dbReference type="SAM" id="MobiDB-lite"/>
    </source>
</evidence>
<dbReference type="AlphaFoldDB" id="A0A9D5GYD5"/>
<sequence length="339" mass="41323">MKFQKYMRQVSNPRWPENTHAGNRTHVCQAQERMKRCVSLNAWKPTQHANAMQARSKKRRPMIQPGKRTVIGFVRYSSQTFQIFSSNRDLKLDARITSWKHLDPAQFEASINVFKPLFCSRSCSILQSNPAQNSTRRPFTDGGFNWGGKRCLQLEQDQTFTDDSTEELIFIKERIHDHKFTDDWEERIHDQTFTDDWEERIHDQTFTDDWEERIHDQTFTDDWAERIHDQTFTDDWEERIHDQTFTDDWEEKIHDQTFTDDWEEMIHDHTFTDDWAERIHDQTFTDDWEERIHDQTFTDDWEERIHDQTFTDDWEERIHDQTFTNDWEEMIHDQTFTDD</sequence>
<protein>
    <submittedName>
        <fullName evidence="2">Uncharacterized protein</fullName>
    </submittedName>
</protein>
<accession>A0A9D5GYD5</accession>
<proteinExistence type="predicted"/>